<comment type="subcellular location">
    <subcellularLocation>
        <location evidence="1">Cell envelope</location>
    </subcellularLocation>
</comment>
<dbReference type="InterPro" id="IPR051313">
    <property type="entry name" value="Bact_iron-sidero_bind"/>
</dbReference>
<dbReference type="Gene3D" id="3.40.50.1980">
    <property type="entry name" value="Nitrogenase molybdenum iron protein domain"/>
    <property type="match status" value="2"/>
</dbReference>
<dbReference type="PANTHER" id="PTHR30532:SF24">
    <property type="entry name" value="FERRIC ENTEROBACTIN-BINDING PERIPLASMIC PROTEIN FEPB"/>
    <property type="match status" value="1"/>
</dbReference>
<proteinExistence type="inferred from homology"/>
<gene>
    <name evidence="6" type="primary">fecB</name>
    <name evidence="6" type="ORF">ANSO36C_55010</name>
</gene>
<evidence type="ECO:0000313" key="6">
    <source>
        <dbReference type="EMBL" id="BDI19699.1"/>
    </source>
</evidence>
<dbReference type="PROSITE" id="PS50983">
    <property type="entry name" value="FE_B12_PBP"/>
    <property type="match status" value="1"/>
</dbReference>
<dbReference type="SUPFAM" id="SSF53807">
    <property type="entry name" value="Helical backbone' metal receptor"/>
    <property type="match status" value="1"/>
</dbReference>
<evidence type="ECO:0000313" key="7">
    <source>
        <dbReference type="Proteomes" id="UP001055453"/>
    </source>
</evidence>
<dbReference type="Pfam" id="PF01497">
    <property type="entry name" value="Peripla_BP_2"/>
    <property type="match status" value="1"/>
</dbReference>
<sequence length="328" mass="36595">MVTAILITACHGGNPQNLRLESERSLSADCRVVEHAAGKTKICGKPQKIAVLEPKMLSLILALDVQPAAYADAYLVRSPKFDKPSQQIPYLGKYVTSQPINLGDRSSPSLESLTLLKPDLILGLNSQDNQLLRAIAPTVLIDNEQNWQDNIKIVAKALDSQKNIPSIITSQQQQLAKVRTQLAPLVNTHPRVLNITCSQSMNYIEVKYNGYTIELLEKIGFQTVLLPGTERKLGLRSQINLETLAQLDADIFIVNTWLDTWNGESTYKVPLQELQQKWAKNPLLHNSRAWKEGRVYFVDYTLWGDVIGAPIANSLILEQLPSLLLSHT</sequence>
<accession>A0ABM7Z907</accession>
<dbReference type="Proteomes" id="UP001055453">
    <property type="component" value="Chromosome"/>
</dbReference>
<reference evidence="6" key="1">
    <citation type="submission" date="2022-04" db="EMBL/GenBank/DDBJ databases">
        <title>Complete genome sequence of a cyanobacterium, Nostoc sp. SO-36, isolated in Antarctica.</title>
        <authorList>
            <person name="Kanesaki Y."/>
            <person name="Effendi D."/>
            <person name="Sakamoto T."/>
            <person name="Ohtani S."/>
            <person name="Awai K."/>
        </authorList>
    </citation>
    <scope>NUCLEOTIDE SEQUENCE</scope>
    <source>
        <strain evidence="6">SO-36</strain>
    </source>
</reference>
<feature type="domain" description="Fe/B12 periplasmic-binding" evidence="5">
    <location>
        <begin position="48"/>
        <end position="328"/>
    </location>
</feature>
<evidence type="ECO:0000256" key="1">
    <source>
        <dbReference type="ARBA" id="ARBA00004196"/>
    </source>
</evidence>
<evidence type="ECO:0000256" key="4">
    <source>
        <dbReference type="ARBA" id="ARBA00022729"/>
    </source>
</evidence>
<evidence type="ECO:0000256" key="3">
    <source>
        <dbReference type="ARBA" id="ARBA00022448"/>
    </source>
</evidence>
<dbReference type="PANTHER" id="PTHR30532">
    <property type="entry name" value="IRON III DICITRATE-BINDING PERIPLASMIC PROTEIN"/>
    <property type="match status" value="1"/>
</dbReference>
<comment type="similarity">
    <text evidence="2">Belongs to the bacterial solute-binding protein 8 family.</text>
</comment>
<name>A0ABM7Z907_NOSCO</name>
<evidence type="ECO:0000256" key="2">
    <source>
        <dbReference type="ARBA" id="ARBA00008814"/>
    </source>
</evidence>
<dbReference type="InterPro" id="IPR002491">
    <property type="entry name" value="ABC_transptr_periplasmic_BD"/>
</dbReference>
<organism evidence="6 7">
    <name type="scientific">Nostoc cf. commune SO-36</name>
    <dbReference type="NCBI Taxonomy" id="449208"/>
    <lineage>
        <taxon>Bacteria</taxon>
        <taxon>Bacillati</taxon>
        <taxon>Cyanobacteriota</taxon>
        <taxon>Cyanophyceae</taxon>
        <taxon>Nostocales</taxon>
        <taxon>Nostocaceae</taxon>
        <taxon>Nostoc</taxon>
    </lineage>
</organism>
<keyword evidence="3" id="KW-0813">Transport</keyword>
<protein>
    <submittedName>
        <fullName evidence="6">Iron siderophore-binding protein</fullName>
    </submittedName>
</protein>
<dbReference type="EMBL" id="AP025732">
    <property type="protein sequence ID" value="BDI19699.1"/>
    <property type="molecule type" value="Genomic_DNA"/>
</dbReference>
<keyword evidence="4" id="KW-0732">Signal</keyword>
<dbReference type="CDD" id="cd01146">
    <property type="entry name" value="FhuD"/>
    <property type="match status" value="1"/>
</dbReference>
<evidence type="ECO:0000259" key="5">
    <source>
        <dbReference type="PROSITE" id="PS50983"/>
    </source>
</evidence>
<keyword evidence="7" id="KW-1185">Reference proteome</keyword>